<protein>
    <recommendedName>
        <fullName evidence="1">NTF2 fold domain-containing protein</fullName>
    </recommendedName>
</protein>
<accession>A0A645C427</accession>
<evidence type="ECO:0000313" key="2">
    <source>
        <dbReference type="EMBL" id="MPM72530.1"/>
    </source>
</evidence>
<dbReference type="EMBL" id="VSSQ01024798">
    <property type="protein sequence ID" value="MPM72530.1"/>
    <property type="molecule type" value="Genomic_DNA"/>
</dbReference>
<feature type="domain" description="NTF2 fold" evidence="1">
    <location>
        <begin position="59"/>
        <end position="123"/>
    </location>
</feature>
<evidence type="ECO:0000259" key="1">
    <source>
        <dbReference type="Pfam" id="PF15631"/>
    </source>
</evidence>
<reference evidence="2" key="1">
    <citation type="submission" date="2019-08" db="EMBL/GenBank/DDBJ databases">
        <authorList>
            <person name="Kucharzyk K."/>
            <person name="Murdoch R.W."/>
            <person name="Higgins S."/>
            <person name="Loffler F."/>
        </authorList>
    </citation>
    <scope>NUCLEOTIDE SEQUENCE</scope>
</reference>
<dbReference type="Pfam" id="PF15631">
    <property type="entry name" value="Imm-NTF2-2"/>
    <property type="match status" value="1"/>
</dbReference>
<sequence length="123" mass="13643">MQKLYAITTFIILIVWIGLALGADQAKELSDSNPKNIAIKQEQTDKANNKVNLNLNEKTAIKLAEIILEARYGEKVLQQRPWNVKEDDSSFEITGTLHTELGGVAKTIISKSDARVLSIIHGK</sequence>
<proteinExistence type="predicted"/>
<dbReference type="InterPro" id="IPR028921">
    <property type="entry name" value="NTF2_fold_dom"/>
</dbReference>
<dbReference type="AlphaFoldDB" id="A0A645C427"/>
<organism evidence="2">
    <name type="scientific">bioreactor metagenome</name>
    <dbReference type="NCBI Taxonomy" id="1076179"/>
    <lineage>
        <taxon>unclassified sequences</taxon>
        <taxon>metagenomes</taxon>
        <taxon>ecological metagenomes</taxon>
    </lineage>
</organism>
<gene>
    <name evidence="2" type="ORF">SDC9_119506</name>
</gene>
<comment type="caution">
    <text evidence="2">The sequence shown here is derived from an EMBL/GenBank/DDBJ whole genome shotgun (WGS) entry which is preliminary data.</text>
</comment>
<name>A0A645C427_9ZZZZ</name>